<evidence type="ECO:0000313" key="4">
    <source>
        <dbReference type="Proteomes" id="UP000218811"/>
    </source>
</evidence>
<gene>
    <name evidence="3" type="ORF">WOLCODRAFT_167382</name>
</gene>
<accession>A0A2H3J4T5</accession>
<feature type="compositionally biased region" description="Pro residues" evidence="1">
    <location>
        <begin position="366"/>
        <end position="382"/>
    </location>
</feature>
<feature type="compositionally biased region" description="Basic and acidic residues" evidence="1">
    <location>
        <begin position="314"/>
        <end position="326"/>
    </location>
</feature>
<sequence length="437" mass="47720">MSPQVQFKLIRSSDGVIRRLTFATPPSWADLATRVEALFGIPTDAVAVSYMDSDGDEITLNTDDELQEFYRERELPEDALDSEKVVRFNVRDINGPRVPGISSGSRDIASVISALSAAVMAHPELVEGLRNLAQVATGNIQEDESGNADVRETAEESARRRVATVLSGIFNIIGRFTGIPPPPPSPPGLHPHPHPHHHPPPPHPGPLHAPWDFHHHNWPGTEEWVWHHPGRGRRHGLTPAHFHPQPPPHVHPHTPHLPRSRSPPHPPSPPFGERRGSPDTRAHSRDHDHRGKRHSTPSILDFRAAGPGVRHDHHRDSSSPHVDFDFRAPGPAARHRGHKHRRSHPGTPPPDGSPAPGPGGEGARVPSPPAPPSPRLLPPQPMPFDHISGYKHGHGDSSHGGWYVPPPPPGWGNAVGGWQFMARDAKESGTDGETKAD</sequence>
<dbReference type="Pfam" id="PF00564">
    <property type="entry name" value="PB1"/>
    <property type="match status" value="1"/>
</dbReference>
<feature type="compositionally biased region" description="Basic residues" evidence="1">
    <location>
        <begin position="250"/>
        <end position="259"/>
    </location>
</feature>
<protein>
    <recommendedName>
        <fullName evidence="2">PB1 domain-containing protein</fullName>
    </recommendedName>
</protein>
<feature type="domain" description="PB1" evidence="2">
    <location>
        <begin position="2"/>
        <end position="79"/>
    </location>
</feature>
<name>A0A2H3J4T5_WOLCO</name>
<keyword evidence="4" id="KW-1185">Reference proteome</keyword>
<dbReference type="InterPro" id="IPR053793">
    <property type="entry name" value="PB1-like"/>
</dbReference>
<dbReference type="OMA" id="HERWEMR"/>
<feature type="compositionally biased region" description="Basic residues" evidence="1">
    <location>
        <begin position="191"/>
        <end position="200"/>
    </location>
</feature>
<feature type="compositionally biased region" description="Basic residues" evidence="1">
    <location>
        <begin position="333"/>
        <end position="344"/>
    </location>
</feature>
<feature type="compositionally biased region" description="Pro residues" evidence="1">
    <location>
        <begin position="179"/>
        <end position="190"/>
    </location>
</feature>
<dbReference type="PROSITE" id="PS51745">
    <property type="entry name" value="PB1"/>
    <property type="match status" value="1"/>
</dbReference>
<dbReference type="STRING" id="742152.A0A2H3J4T5"/>
<dbReference type="Proteomes" id="UP000218811">
    <property type="component" value="Unassembled WGS sequence"/>
</dbReference>
<dbReference type="OrthoDB" id="661148at2759"/>
<evidence type="ECO:0000256" key="1">
    <source>
        <dbReference type="SAM" id="MobiDB-lite"/>
    </source>
</evidence>
<feature type="compositionally biased region" description="Pro residues" evidence="1">
    <location>
        <begin position="261"/>
        <end position="270"/>
    </location>
</feature>
<organism evidence="3 4">
    <name type="scientific">Wolfiporia cocos (strain MD-104)</name>
    <name type="common">Brown rot fungus</name>
    <dbReference type="NCBI Taxonomy" id="742152"/>
    <lineage>
        <taxon>Eukaryota</taxon>
        <taxon>Fungi</taxon>
        <taxon>Dikarya</taxon>
        <taxon>Basidiomycota</taxon>
        <taxon>Agaricomycotina</taxon>
        <taxon>Agaricomycetes</taxon>
        <taxon>Polyporales</taxon>
        <taxon>Phaeolaceae</taxon>
        <taxon>Wolfiporia</taxon>
    </lineage>
</organism>
<feature type="region of interest" description="Disordered" evidence="1">
    <location>
        <begin position="229"/>
        <end position="437"/>
    </location>
</feature>
<feature type="compositionally biased region" description="Basic and acidic residues" evidence="1">
    <location>
        <begin position="423"/>
        <end position="437"/>
    </location>
</feature>
<feature type="compositionally biased region" description="Basic and acidic residues" evidence="1">
    <location>
        <begin position="272"/>
        <end position="289"/>
    </location>
</feature>
<dbReference type="SMART" id="SM00666">
    <property type="entry name" value="PB1"/>
    <property type="match status" value="1"/>
</dbReference>
<proteinExistence type="predicted"/>
<evidence type="ECO:0000259" key="2">
    <source>
        <dbReference type="PROSITE" id="PS51745"/>
    </source>
</evidence>
<dbReference type="Gene3D" id="3.10.20.90">
    <property type="entry name" value="Phosphatidylinositol 3-kinase Catalytic Subunit, Chain A, domain 1"/>
    <property type="match status" value="1"/>
</dbReference>
<dbReference type="AlphaFoldDB" id="A0A2H3J4T5"/>
<reference evidence="3 4" key="1">
    <citation type="journal article" date="2012" name="Science">
        <title>The Paleozoic origin of enzymatic lignin decomposition reconstructed from 31 fungal genomes.</title>
        <authorList>
            <person name="Floudas D."/>
            <person name="Binder M."/>
            <person name="Riley R."/>
            <person name="Barry K."/>
            <person name="Blanchette R.A."/>
            <person name="Henrissat B."/>
            <person name="Martinez A.T."/>
            <person name="Otillar R."/>
            <person name="Spatafora J.W."/>
            <person name="Yadav J.S."/>
            <person name="Aerts A."/>
            <person name="Benoit I."/>
            <person name="Boyd A."/>
            <person name="Carlson A."/>
            <person name="Copeland A."/>
            <person name="Coutinho P.M."/>
            <person name="de Vries R.P."/>
            <person name="Ferreira P."/>
            <person name="Findley K."/>
            <person name="Foster B."/>
            <person name="Gaskell J."/>
            <person name="Glotzer D."/>
            <person name="Gorecki P."/>
            <person name="Heitman J."/>
            <person name="Hesse C."/>
            <person name="Hori C."/>
            <person name="Igarashi K."/>
            <person name="Jurgens J.A."/>
            <person name="Kallen N."/>
            <person name="Kersten P."/>
            <person name="Kohler A."/>
            <person name="Kuees U."/>
            <person name="Kumar T.K.A."/>
            <person name="Kuo A."/>
            <person name="LaButti K."/>
            <person name="Larrondo L.F."/>
            <person name="Lindquist E."/>
            <person name="Ling A."/>
            <person name="Lombard V."/>
            <person name="Lucas S."/>
            <person name="Lundell T."/>
            <person name="Martin R."/>
            <person name="McLaughlin D.J."/>
            <person name="Morgenstern I."/>
            <person name="Morin E."/>
            <person name="Murat C."/>
            <person name="Nagy L.G."/>
            <person name="Nolan M."/>
            <person name="Ohm R.A."/>
            <person name="Patyshakuliyeva A."/>
            <person name="Rokas A."/>
            <person name="Ruiz-Duenas F.J."/>
            <person name="Sabat G."/>
            <person name="Salamov A."/>
            <person name="Samejima M."/>
            <person name="Schmutz J."/>
            <person name="Slot J.C."/>
            <person name="St John F."/>
            <person name="Stenlid J."/>
            <person name="Sun H."/>
            <person name="Sun S."/>
            <person name="Syed K."/>
            <person name="Tsang A."/>
            <person name="Wiebenga A."/>
            <person name="Young D."/>
            <person name="Pisabarro A."/>
            <person name="Eastwood D.C."/>
            <person name="Martin F."/>
            <person name="Cullen D."/>
            <person name="Grigoriev I.V."/>
            <person name="Hibbett D.S."/>
        </authorList>
    </citation>
    <scope>NUCLEOTIDE SEQUENCE [LARGE SCALE GENOMIC DNA]</scope>
    <source>
        <strain evidence="3 4">MD-104</strain>
    </source>
</reference>
<feature type="region of interest" description="Disordered" evidence="1">
    <location>
        <begin position="177"/>
        <end position="205"/>
    </location>
</feature>
<dbReference type="SUPFAM" id="SSF54277">
    <property type="entry name" value="CAD &amp; PB1 domains"/>
    <property type="match status" value="1"/>
</dbReference>
<dbReference type="InterPro" id="IPR000270">
    <property type="entry name" value="PB1_dom"/>
</dbReference>
<feature type="compositionally biased region" description="Pro residues" evidence="1">
    <location>
        <begin position="346"/>
        <end position="357"/>
    </location>
</feature>
<evidence type="ECO:0000313" key="3">
    <source>
        <dbReference type="EMBL" id="PCH37206.1"/>
    </source>
</evidence>
<dbReference type="EMBL" id="KB467909">
    <property type="protein sequence ID" value="PCH37206.1"/>
    <property type="molecule type" value="Genomic_DNA"/>
</dbReference>